<evidence type="ECO:0000256" key="1">
    <source>
        <dbReference type="ARBA" id="ARBA00004196"/>
    </source>
</evidence>
<accession>A0A838AEV2</accession>
<evidence type="ECO:0000256" key="2">
    <source>
        <dbReference type="ARBA" id="ARBA00022448"/>
    </source>
</evidence>
<evidence type="ECO:0000256" key="5">
    <source>
        <dbReference type="SAM" id="MobiDB-lite"/>
    </source>
</evidence>
<evidence type="ECO:0000256" key="6">
    <source>
        <dbReference type="SAM" id="SignalP"/>
    </source>
</evidence>
<dbReference type="RefSeq" id="WP_180894644.1">
    <property type="nucleotide sequence ID" value="NZ_JACCKD010000008.1"/>
</dbReference>
<keyword evidence="2" id="KW-0813">Transport</keyword>
<dbReference type="SUPFAM" id="SSF53807">
    <property type="entry name" value="Helical backbone' metal receptor"/>
    <property type="match status" value="1"/>
</dbReference>
<dbReference type="EMBL" id="JACCKD010000008">
    <property type="protein sequence ID" value="MBA0127846.1"/>
    <property type="molecule type" value="Genomic_DNA"/>
</dbReference>
<keyword evidence="8" id="KW-1185">Reference proteome</keyword>
<feature type="region of interest" description="Disordered" evidence="5">
    <location>
        <begin position="125"/>
        <end position="151"/>
    </location>
</feature>
<dbReference type="AlphaFoldDB" id="A0A838AEV2"/>
<name>A0A838AEV2_9PSEU</name>
<dbReference type="GO" id="GO:0046872">
    <property type="term" value="F:metal ion binding"/>
    <property type="evidence" value="ECO:0007669"/>
    <property type="project" value="UniProtKB-KW"/>
</dbReference>
<dbReference type="GO" id="GO:0030001">
    <property type="term" value="P:metal ion transport"/>
    <property type="evidence" value="ECO:0007669"/>
    <property type="project" value="InterPro"/>
</dbReference>
<dbReference type="InterPro" id="IPR050492">
    <property type="entry name" value="Bact_metal-bind_prot9"/>
</dbReference>
<keyword evidence="4 6" id="KW-0732">Signal</keyword>
<gene>
    <name evidence="7" type="ORF">H0B56_20060</name>
</gene>
<keyword evidence="3" id="KW-0479">Metal-binding</keyword>
<evidence type="ECO:0000313" key="7">
    <source>
        <dbReference type="EMBL" id="MBA0127846.1"/>
    </source>
</evidence>
<feature type="chain" id="PRO_5032452448" evidence="6">
    <location>
        <begin position="24"/>
        <end position="330"/>
    </location>
</feature>
<sequence>MTRIERVGRVRATAVTVSVVALAAAACGTDEGGAASGGDTVPVAASTDVWGSVLDAVGGEHVEVTSIITDPALDLHSYESTPEDGLIIAESSLVLYNGGGYDYFAEQFVEQEDGLVAVDALELSGHAPDEDGDEHEDEGEHEEGDEGEHGHHHDLRVNEHVFYDLETVRTVAGTVADELGKLRPENRKEFAENAAAFGTELDELAGQAEKLGEAHPDLTVLATEPVAEYLLELAGAEDITPTEFTDAIETQSDVSAAVQDEVLTALESGDVDVVINNPQTESPVTRQLVTEAESAGIPVVDMTETLPDGVSGYAEWISNQLDTLATAVEE</sequence>
<dbReference type="GO" id="GO:0030313">
    <property type="term" value="C:cell envelope"/>
    <property type="evidence" value="ECO:0007669"/>
    <property type="project" value="UniProtKB-SubCell"/>
</dbReference>
<evidence type="ECO:0000256" key="4">
    <source>
        <dbReference type="ARBA" id="ARBA00022729"/>
    </source>
</evidence>
<dbReference type="PANTHER" id="PTHR42953">
    <property type="entry name" value="HIGH-AFFINITY ZINC UPTAKE SYSTEM PROTEIN ZNUA-RELATED"/>
    <property type="match status" value="1"/>
</dbReference>
<reference evidence="7 8" key="1">
    <citation type="submission" date="2020-07" db="EMBL/GenBank/DDBJ databases">
        <title>Genome of Haloechinothrix sp.</title>
        <authorList>
            <person name="Tang S.-K."/>
            <person name="Yang L."/>
            <person name="Zhu W.-Y."/>
        </authorList>
    </citation>
    <scope>NUCLEOTIDE SEQUENCE [LARGE SCALE GENOMIC DNA]</scope>
    <source>
        <strain evidence="7 8">YIM 98757</strain>
    </source>
</reference>
<dbReference type="InterPro" id="IPR006127">
    <property type="entry name" value="ZnuA-like"/>
</dbReference>
<proteinExistence type="predicted"/>
<organism evidence="7 8">
    <name type="scientific">Haloechinothrix aidingensis</name>
    <dbReference type="NCBI Taxonomy" id="2752311"/>
    <lineage>
        <taxon>Bacteria</taxon>
        <taxon>Bacillati</taxon>
        <taxon>Actinomycetota</taxon>
        <taxon>Actinomycetes</taxon>
        <taxon>Pseudonocardiales</taxon>
        <taxon>Pseudonocardiaceae</taxon>
        <taxon>Haloechinothrix</taxon>
    </lineage>
</organism>
<dbReference type="Proteomes" id="UP000582974">
    <property type="component" value="Unassembled WGS sequence"/>
</dbReference>
<feature type="signal peptide" evidence="6">
    <location>
        <begin position="1"/>
        <end position="23"/>
    </location>
</feature>
<dbReference type="Pfam" id="PF01297">
    <property type="entry name" value="ZnuA"/>
    <property type="match status" value="1"/>
</dbReference>
<feature type="compositionally biased region" description="Acidic residues" evidence="5">
    <location>
        <begin position="130"/>
        <end position="146"/>
    </location>
</feature>
<protein>
    <submittedName>
        <fullName evidence="7">Zinc ABC transporter substrate-binding protein</fullName>
    </submittedName>
</protein>
<comment type="caution">
    <text evidence="7">The sequence shown here is derived from an EMBL/GenBank/DDBJ whole genome shotgun (WGS) entry which is preliminary data.</text>
</comment>
<dbReference type="Gene3D" id="3.40.50.1980">
    <property type="entry name" value="Nitrogenase molybdenum iron protein domain"/>
    <property type="match status" value="2"/>
</dbReference>
<dbReference type="PROSITE" id="PS51257">
    <property type="entry name" value="PROKAR_LIPOPROTEIN"/>
    <property type="match status" value="1"/>
</dbReference>
<comment type="subcellular location">
    <subcellularLocation>
        <location evidence="1">Cell envelope</location>
    </subcellularLocation>
</comment>
<evidence type="ECO:0000313" key="8">
    <source>
        <dbReference type="Proteomes" id="UP000582974"/>
    </source>
</evidence>
<evidence type="ECO:0000256" key="3">
    <source>
        <dbReference type="ARBA" id="ARBA00022723"/>
    </source>
</evidence>
<dbReference type="PANTHER" id="PTHR42953:SF1">
    <property type="entry name" value="METAL-BINDING PROTEIN HI_0362-RELATED"/>
    <property type="match status" value="1"/>
</dbReference>